<evidence type="ECO:0008006" key="4">
    <source>
        <dbReference type="Google" id="ProtNLM"/>
    </source>
</evidence>
<evidence type="ECO:0000313" key="2">
    <source>
        <dbReference type="EMBL" id="ONI24386.1"/>
    </source>
</evidence>
<organism evidence="2 3">
    <name type="scientific">Prunus persica</name>
    <name type="common">Peach</name>
    <name type="synonym">Amygdalus persica</name>
    <dbReference type="NCBI Taxonomy" id="3760"/>
    <lineage>
        <taxon>Eukaryota</taxon>
        <taxon>Viridiplantae</taxon>
        <taxon>Streptophyta</taxon>
        <taxon>Embryophyta</taxon>
        <taxon>Tracheophyta</taxon>
        <taxon>Spermatophyta</taxon>
        <taxon>Magnoliopsida</taxon>
        <taxon>eudicotyledons</taxon>
        <taxon>Gunneridae</taxon>
        <taxon>Pentapetalae</taxon>
        <taxon>rosids</taxon>
        <taxon>fabids</taxon>
        <taxon>Rosales</taxon>
        <taxon>Rosaceae</taxon>
        <taxon>Amygdaloideae</taxon>
        <taxon>Amygdaleae</taxon>
        <taxon>Prunus</taxon>
    </lineage>
</organism>
<dbReference type="Gramene" id="ONI24386">
    <property type="protein sequence ID" value="ONI24386"/>
    <property type="gene ID" value="PRUPE_2G237700"/>
</dbReference>
<name>A0A251QKP5_PRUPE</name>
<feature type="signal peptide" evidence="1">
    <location>
        <begin position="1"/>
        <end position="32"/>
    </location>
</feature>
<keyword evidence="1" id="KW-0732">Signal</keyword>
<reference evidence="2" key="2">
    <citation type="submission" date="2016-12" db="EMBL/GenBank/DDBJ databases">
        <title>WGS assembly of Prunus persica.</title>
        <authorList>
            <person name="Verde I."/>
            <person name="Jenkins J."/>
            <person name="Dondini L."/>
            <person name="Micali S."/>
            <person name="Pagliarani G."/>
            <person name="Vendramin E."/>
            <person name="Paris R."/>
            <person name="Aramini V."/>
            <person name="Gazza L."/>
            <person name="Rossini L."/>
            <person name="Bassi D."/>
            <person name="Troggio M."/>
            <person name="Shu S."/>
            <person name="Grimwood J.H."/>
            <person name="Tartarini S."/>
            <person name="Dettori M.T."/>
            <person name="Schmutz J."/>
        </authorList>
    </citation>
    <scope>NUCLEOTIDE SEQUENCE</scope>
</reference>
<keyword evidence="3" id="KW-1185">Reference proteome</keyword>
<reference evidence="2 3" key="1">
    <citation type="journal article" date="2013" name="Nat. Genet.">
        <title>The high-quality draft genome of peach (Prunus persica) identifies unique patterns of genetic diversity, domestication and genome evolution.</title>
        <authorList>
            <consortium name="International Peach Genome Initiative"/>
            <person name="Verde I."/>
            <person name="Abbott A.G."/>
            <person name="Scalabrin S."/>
            <person name="Jung S."/>
            <person name="Shu S."/>
            <person name="Marroni F."/>
            <person name="Zhebentyayeva T."/>
            <person name="Dettori M.T."/>
            <person name="Grimwood J."/>
            <person name="Cattonaro F."/>
            <person name="Zuccolo A."/>
            <person name="Rossini L."/>
            <person name="Jenkins J."/>
            <person name="Vendramin E."/>
            <person name="Meisel L.A."/>
            <person name="Decroocq V."/>
            <person name="Sosinski B."/>
            <person name="Prochnik S."/>
            <person name="Mitros T."/>
            <person name="Policriti A."/>
            <person name="Cipriani G."/>
            <person name="Dondini L."/>
            <person name="Ficklin S."/>
            <person name="Goodstein D.M."/>
            <person name="Xuan P."/>
            <person name="Del Fabbro C."/>
            <person name="Aramini V."/>
            <person name="Copetti D."/>
            <person name="Gonzalez S."/>
            <person name="Horner D.S."/>
            <person name="Falchi R."/>
            <person name="Lucas S."/>
            <person name="Mica E."/>
            <person name="Maldonado J."/>
            <person name="Lazzari B."/>
            <person name="Bielenberg D."/>
            <person name="Pirona R."/>
            <person name="Miculan M."/>
            <person name="Barakat A."/>
            <person name="Testolin R."/>
            <person name="Stella A."/>
            <person name="Tartarini S."/>
            <person name="Tonutti P."/>
            <person name="Arus P."/>
            <person name="Orellana A."/>
            <person name="Wells C."/>
            <person name="Main D."/>
            <person name="Vizzotto G."/>
            <person name="Silva H."/>
            <person name="Salamini F."/>
            <person name="Schmutz J."/>
            <person name="Morgante M."/>
            <person name="Rokhsar D.S."/>
        </authorList>
    </citation>
    <scope>NUCLEOTIDE SEQUENCE [LARGE SCALE GENOMIC DNA]</scope>
    <source>
        <strain evidence="3">cv. Nemared</strain>
    </source>
</reference>
<proteinExistence type="predicted"/>
<dbReference type="Gramene" id="ONI24387">
    <property type="protein sequence ID" value="ONI24387"/>
    <property type="gene ID" value="PRUPE_2G237700"/>
</dbReference>
<dbReference type="EMBL" id="CM007652">
    <property type="protein sequence ID" value="ONI24386.1"/>
    <property type="molecule type" value="Genomic_DNA"/>
</dbReference>
<accession>A0A251QKP5</accession>
<dbReference type="EMBL" id="CM007652">
    <property type="protein sequence ID" value="ONI24387.1"/>
    <property type="molecule type" value="Genomic_DNA"/>
</dbReference>
<dbReference type="Proteomes" id="UP000006882">
    <property type="component" value="Chromosome G2"/>
</dbReference>
<sequence length="70" mass="7805">MRSKSLIQSSLAAVSSFGLSASLCSLYHFCHAGQDEPSSTYAILSHLEFFQHSSYFICNLCALSCIRKYF</sequence>
<gene>
    <name evidence="2" type="ORF">PRUPE_2G237700</name>
</gene>
<evidence type="ECO:0000313" key="3">
    <source>
        <dbReference type="Proteomes" id="UP000006882"/>
    </source>
</evidence>
<feature type="chain" id="PRO_5011914304" description="Secreted protein" evidence="1">
    <location>
        <begin position="33"/>
        <end position="70"/>
    </location>
</feature>
<dbReference type="AlphaFoldDB" id="A0A251QKP5"/>
<evidence type="ECO:0000256" key="1">
    <source>
        <dbReference type="SAM" id="SignalP"/>
    </source>
</evidence>
<protein>
    <recommendedName>
        <fullName evidence="4">Secreted protein</fullName>
    </recommendedName>
</protein>